<proteinExistence type="predicted"/>
<dbReference type="Proteomes" id="UP000249518">
    <property type="component" value="Unassembled WGS sequence"/>
</dbReference>
<reference evidence="2 3" key="1">
    <citation type="submission" date="2018-06" db="EMBL/GenBank/DDBJ databases">
        <title>Genomic Encyclopedia of Type Strains, Phase III (KMG-III): the genomes of soil and plant-associated and newly described type strains.</title>
        <authorList>
            <person name="Whitman W."/>
        </authorList>
    </citation>
    <scope>NUCLEOTIDE SEQUENCE [LARGE SCALE GENOMIC DNA]</scope>
    <source>
        <strain evidence="2 3">CGMCC 1.12504</strain>
    </source>
</reference>
<keyword evidence="3" id="KW-1185">Reference proteome</keyword>
<evidence type="ECO:0000313" key="3">
    <source>
        <dbReference type="Proteomes" id="UP000249518"/>
    </source>
</evidence>
<accession>A0A328WPZ7</accession>
<protein>
    <submittedName>
        <fullName evidence="2">Uncharacterized protein</fullName>
    </submittedName>
</protein>
<evidence type="ECO:0000256" key="1">
    <source>
        <dbReference type="SAM" id="Phobius"/>
    </source>
</evidence>
<comment type="caution">
    <text evidence="2">The sequence shown here is derived from an EMBL/GenBank/DDBJ whole genome shotgun (WGS) entry which is preliminary data.</text>
</comment>
<dbReference type="EMBL" id="QLSV01000005">
    <property type="protein sequence ID" value="RAR48412.1"/>
    <property type="molecule type" value="Genomic_DNA"/>
</dbReference>
<dbReference type="AlphaFoldDB" id="A0A328WPZ7"/>
<keyword evidence="1" id="KW-1133">Transmembrane helix</keyword>
<keyword evidence="1" id="KW-0812">Transmembrane</keyword>
<dbReference type="OrthoDB" id="1381726at2"/>
<organism evidence="2 3">
    <name type="scientific">Flavobacterium lacus</name>
    <dbReference type="NCBI Taxonomy" id="1353778"/>
    <lineage>
        <taxon>Bacteria</taxon>
        <taxon>Pseudomonadati</taxon>
        <taxon>Bacteroidota</taxon>
        <taxon>Flavobacteriia</taxon>
        <taxon>Flavobacteriales</taxon>
        <taxon>Flavobacteriaceae</taxon>
        <taxon>Flavobacterium</taxon>
    </lineage>
</organism>
<dbReference type="RefSeq" id="WP_112085608.1">
    <property type="nucleotide sequence ID" value="NZ_QLSV01000005.1"/>
</dbReference>
<sequence length="185" mass="21226">MDRVVFNGQQISNWLDYILMKFADQDYFEIENKADEVFIIVNSLTNKTKIWFYGLGDTGLLLTDCQYSSDECQGWSGETCAVDCNKYGTFTQENLNTIDEILDTPIYKGWISVDYYLGDSFYKSLTYADKDKTKPPFKYVGSKFGCVSIILFPIFIVINFLLKIGLIGNKTEITIDPIINKRNDV</sequence>
<name>A0A328WPZ7_9FLAO</name>
<evidence type="ECO:0000313" key="2">
    <source>
        <dbReference type="EMBL" id="RAR48412.1"/>
    </source>
</evidence>
<feature type="transmembrane region" description="Helical" evidence="1">
    <location>
        <begin position="144"/>
        <end position="162"/>
    </location>
</feature>
<keyword evidence="1" id="KW-0472">Membrane</keyword>
<gene>
    <name evidence="2" type="ORF">B0I10_10520</name>
</gene>